<proteinExistence type="inferred from homology"/>
<dbReference type="Pfam" id="PF01063">
    <property type="entry name" value="Aminotran_4"/>
    <property type="match status" value="1"/>
</dbReference>
<dbReference type="FunFam" id="3.20.10.10:FF:000002">
    <property type="entry name" value="D-alanine aminotransferase"/>
    <property type="match status" value="1"/>
</dbReference>
<evidence type="ECO:0000313" key="4">
    <source>
        <dbReference type="EMBL" id="MCP2357028.1"/>
    </source>
</evidence>
<keyword evidence="3" id="KW-0663">Pyridoxal phosphate</keyword>
<comment type="similarity">
    <text evidence="2">Belongs to the class-IV pyridoxal-phosphate-dependent aminotransferase family.</text>
</comment>
<dbReference type="AlphaFoldDB" id="A0A9X2GMJ2"/>
<dbReference type="InterPro" id="IPR050571">
    <property type="entry name" value="Class-IV_PLP-Dep_Aminotrnsfr"/>
</dbReference>
<dbReference type="Gene3D" id="3.30.470.10">
    <property type="match status" value="1"/>
</dbReference>
<dbReference type="EMBL" id="JAMZEB010000002">
    <property type="protein sequence ID" value="MCP2357028.1"/>
    <property type="molecule type" value="Genomic_DNA"/>
</dbReference>
<keyword evidence="4" id="KW-0032">Aminotransferase</keyword>
<dbReference type="InterPro" id="IPR036038">
    <property type="entry name" value="Aminotransferase-like"/>
</dbReference>
<name>A0A9X2GMJ2_9ACTN</name>
<dbReference type="SUPFAM" id="SSF56752">
    <property type="entry name" value="D-aminoacid aminotransferase-like PLP-dependent enzymes"/>
    <property type="match status" value="1"/>
</dbReference>
<evidence type="ECO:0000256" key="1">
    <source>
        <dbReference type="ARBA" id="ARBA00001933"/>
    </source>
</evidence>
<dbReference type="InterPro" id="IPR043131">
    <property type="entry name" value="BCAT-like_N"/>
</dbReference>
<dbReference type="GO" id="GO:0008652">
    <property type="term" value="P:amino acid biosynthetic process"/>
    <property type="evidence" value="ECO:0007669"/>
    <property type="project" value="UniProtKB-ARBA"/>
</dbReference>
<dbReference type="InterPro" id="IPR001544">
    <property type="entry name" value="Aminotrans_IV"/>
</dbReference>
<dbReference type="GO" id="GO:0046394">
    <property type="term" value="P:carboxylic acid biosynthetic process"/>
    <property type="evidence" value="ECO:0007669"/>
    <property type="project" value="UniProtKB-ARBA"/>
</dbReference>
<dbReference type="Gene3D" id="3.20.10.10">
    <property type="entry name" value="D-amino Acid Aminotransferase, subunit A, domain 2"/>
    <property type="match status" value="1"/>
</dbReference>
<sequence>MRFGTPYDEVYAENAFVPEKESRLSVLANAVSYGTGTFEGIRACWNPDHQELYLLQARAHYERMARSARILGLEPPHGPDQLVHLTAELLRRNGVRADAYVRPLLLQAGEQLAVRMHDCGTRLYLAATPMPDDYIDRRGVRCTVSAWRRTADAAVPNRAKVIGSYAGPALAKTEALRNGFDEAIMLTGDGYVAEATTSNVLIRTGERWATPAATDDILAGITRSQVMRLLREHTGAVVEERRVHRSELYSCDEALLCGTAVLVTPVVEVDGRPVGDGHPGETTLAVQRLLQAISRREEADHPEWTTPVYGAARC</sequence>
<organism evidence="4 5">
    <name type="scientific">Nonomuraea thailandensis</name>
    <dbReference type="NCBI Taxonomy" id="1188745"/>
    <lineage>
        <taxon>Bacteria</taxon>
        <taxon>Bacillati</taxon>
        <taxon>Actinomycetota</taxon>
        <taxon>Actinomycetes</taxon>
        <taxon>Streptosporangiales</taxon>
        <taxon>Streptosporangiaceae</taxon>
        <taxon>Nonomuraea</taxon>
    </lineage>
</organism>
<comment type="cofactor">
    <cofactor evidence="1">
        <name>pyridoxal 5'-phosphate</name>
        <dbReference type="ChEBI" id="CHEBI:597326"/>
    </cofactor>
</comment>
<comment type="caution">
    <text evidence="4">The sequence shown here is derived from an EMBL/GenBank/DDBJ whole genome shotgun (WGS) entry which is preliminary data.</text>
</comment>
<keyword evidence="5" id="KW-1185">Reference proteome</keyword>
<reference evidence="4" key="1">
    <citation type="submission" date="2022-06" db="EMBL/GenBank/DDBJ databases">
        <title>Sequencing the genomes of 1000 actinobacteria strains.</title>
        <authorList>
            <person name="Klenk H.-P."/>
        </authorList>
    </citation>
    <scope>NUCLEOTIDE SEQUENCE</scope>
    <source>
        <strain evidence="4">DSM 46694</strain>
    </source>
</reference>
<protein>
    <submittedName>
        <fullName evidence="4">Branched-chain amino acid aminotransferase</fullName>
        <ecNumber evidence="4">2.6.1.42</ecNumber>
    </submittedName>
</protein>
<dbReference type="Proteomes" id="UP001139648">
    <property type="component" value="Unassembled WGS sequence"/>
</dbReference>
<dbReference type="PANTHER" id="PTHR42743:SF4">
    <property type="entry name" value="BRANCHED-CHAIN-AMINO-ACID AMINOTRANSFERASE-RELATED"/>
    <property type="match status" value="1"/>
</dbReference>
<gene>
    <name evidence="4" type="ORF">HD597_004048</name>
</gene>
<dbReference type="InterPro" id="IPR043132">
    <property type="entry name" value="BCAT-like_C"/>
</dbReference>
<evidence type="ECO:0000313" key="5">
    <source>
        <dbReference type="Proteomes" id="UP001139648"/>
    </source>
</evidence>
<dbReference type="GO" id="GO:0004084">
    <property type="term" value="F:branched-chain-amino-acid transaminase activity"/>
    <property type="evidence" value="ECO:0007669"/>
    <property type="project" value="UniProtKB-EC"/>
</dbReference>
<dbReference type="RefSeq" id="WP_253744174.1">
    <property type="nucleotide sequence ID" value="NZ_BAABKA010000103.1"/>
</dbReference>
<keyword evidence="4" id="KW-0808">Transferase</keyword>
<evidence type="ECO:0000256" key="3">
    <source>
        <dbReference type="ARBA" id="ARBA00022898"/>
    </source>
</evidence>
<dbReference type="PANTHER" id="PTHR42743">
    <property type="entry name" value="AMINO-ACID AMINOTRANSFERASE"/>
    <property type="match status" value="1"/>
</dbReference>
<accession>A0A9X2GMJ2</accession>
<dbReference type="EC" id="2.6.1.42" evidence="4"/>
<evidence type="ECO:0000256" key="2">
    <source>
        <dbReference type="ARBA" id="ARBA00009320"/>
    </source>
</evidence>